<dbReference type="InterPro" id="IPR003399">
    <property type="entry name" value="Mce/MlaD"/>
</dbReference>
<dbReference type="NCBIfam" id="TIGR00996">
    <property type="entry name" value="Mtu_fam_mce"/>
    <property type="match status" value="1"/>
</dbReference>
<dbReference type="OrthoDB" id="4516955at2"/>
<dbReference type="RefSeq" id="WP_153347803.1">
    <property type="nucleotide sequence ID" value="NZ_WEGI01000014.1"/>
</dbReference>
<evidence type="ECO:0000259" key="1">
    <source>
        <dbReference type="Pfam" id="PF02470"/>
    </source>
</evidence>
<accession>A0A7K0E0B8</accession>
<dbReference type="AlphaFoldDB" id="A0A7K0E0B8"/>
<dbReference type="Pfam" id="PF02470">
    <property type="entry name" value="MlaD"/>
    <property type="match status" value="1"/>
</dbReference>
<dbReference type="PANTHER" id="PTHR33371:SF4">
    <property type="entry name" value="INTERMEMBRANE PHOSPHOLIPID TRANSPORT SYSTEM BINDING PROTEIN MLAD"/>
    <property type="match status" value="1"/>
</dbReference>
<name>A0A7K0E0B8_9NOCA</name>
<reference evidence="2 3" key="1">
    <citation type="submission" date="2019-10" db="EMBL/GenBank/DDBJ databases">
        <title>Nocardia macrotermitis sp. nov. and Nocardia aurantia sp. nov., isolated from the gut of fungus growing-termite Macrotermes natalensis.</title>
        <authorList>
            <person name="Benndorf R."/>
            <person name="Schwitalla J."/>
            <person name="Martin K."/>
            <person name="De Beer W."/>
            <person name="Kaster A.-K."/>
            <person name="Vollmers J."/>
            <person name="Poulsen M."/>
            <person name="Beemelmanns C."/>
        </authorList>
    </citation>
    <scope>NUCLEOTIDE SEQUENCE [LARGE SCALE GENOMIC DNA]</scope>
    <source>
        <strain evidence="2 3">RB56</strain>
    </source>
</reference>
<dbReference type="EMBL" id="WEGI01000014">
    <property type="protein sequence ID" value="MQY30544.1"/>
    <property type="molecule type" value="Genomic_DNA"/>
</dbReference>
<sequence length="369" mass="38020">MSGPLRTIQWVALLALGVLVAAGCAGDGGLVHHTRTMTAQFDNGKGLYLGNKVSVLGMPIGKVTAIRPHGTGVDVTMSVDADVPVPADAQAVTVSDSLLTDRHIELSPPYRGGPALPDHAVLDLAHTKTPVEFESLLAMADKLSASLGGDGNGNGPVADLLTLGANTTAGNGGRLRDALSALSQALQLGPENGAATRAAITEVVTDLDALTAAAARNDRTLRDFGSGVRQLSELLAEENFGAGDTGAQLNAIVAQVADLLQRNRGALAGLVTDSTTMTTSMADHQRDLAEFLDVFPLVADNTYNAIDHDIGALRASVDLNRVLLDGQMVKEICNLLGLHELGCATGSMKDMGPDFGLTAILLAAAGVPR</sequence>
<dbReference type="InterPro" id="IPR052336">
    <property type="entry name" value="MlaD_Phospholipid_Transporter"/>
</dbReference>
<organism evidence="2 3">
    <name type="scientific">Nocardia aurantia</name>
    <dbReference type="NCBI Taxonomy" id="2585199"/>
    <lineage>
        <taxon>Bacteria</taxon>
        <taxon>Bacillati</taxon>
        <taxon>Actinomycetota</taxon>
        <taxon>Actinomycetes</taxon>
        <taxon>Mycobacteriales</taxon>
        <taxon>Nocardiaceae</taxon>
        <taxon>Nocardia</taxon>
    </lineage>
</organism>
<dbReference type="PROSITE" id="PS51257">
    <property type="entry name" value="PROKAR_LIPOPROTEIN"/>
    <property type="match status" value="1"/>
</dbReference>
<evidence type="ECO:0000313" key="3">
    <source>
        <dbReference type="Proteomes" id="UP000431401"/>
    </source>
</evidence>
<keyword evidence="3" id="KW-1185">Reference proteome</keyword>
<feature type="domain" description="Mce/MlaD" evidence="1">
    <location>
        <begin position="34"/>
        <end position="109"/>
    </location>
</feature>
<comment type="caution">
    <text evidence="2">The sequence shown here is derived from an EMBL/GenBank/DDBJ whole genome shotgun (WGS) entry which is preliminary data.</text>
</comment>
<dbReference type="InterPro" id="IPR005693">
    <property type="entry name" value="Mce"/>
</dbReference>
<dbReference type="PANTHER" id="PTHR33371">
    <property type="entry name" value="INTERMEMBRANE PHOSPHOLIPID TRANSPORT SYSTEM BINDING PROTEIN MLAD-RELATED"/>
    <property type="match status" value="1"/>
</dbReference>
<dbReference type="GO" id="GO:0005576">
    <property type="term" value="C:extracellular region"/>
    <property type="evidence" value="ECO:0007669"/>
    <property type="project" value="TreeGrafter"/>
</dbReference>
<gene>
    <name evidence="2" type="ORF">NRB56_61460</name>
</gene>
<dbReference type="Proteomes" id="UP000431401">
    <property type="component" value="Unassembled WGS sequence"/>
</dbReference>
<proteinExistence type="predicted"/>
<protein>
    <recommendedName>
        <fullName evidence="1">Mce/MlaD domain-containing protein</fullName>
    </recommendedName>
</protein>
<evidence type="ECO:0000313" key="2">
    <source>
        <dbReference type="EMBL" id="MQY30544.1"/>
    </source>
</evidence>